<evidence type="ECO:0000313" key="12">
    <source>
        <dbReference type="EMBL" id="KAH9310612.1"/>
    </source>
</evidence>
<dbReference type="Pfam" id="PF07714">
    <property type="entry name" value="PK_Tyr_Ser-Thr"/>
    <property type="match status" value="2"/>
</dbReference>
<dbReference type="InterPro" id="IPR000719">
    <property type="entry name" value="Prot_kinase_dom"/>
</dbReference>
<keyword evidence="9" id="KW-0472">Membrane</keyword>
<dbReference type="Gene3D" id="3.30.200.20">
    <property type="entry name" value="Phosphorylase Kinase, domain 1"/>
    <property type="match status" value="1"/>
</dbReference>
<evidence type="ECO:0000256" key="3">
    <source>
        <dbReference type="ARBA" id="ARBA00022679"/>
    </source>
</evidence>
<keyword evidence="10" id="KW-0325">Glycoprotein</keyword>
<dbReference type="PROSITE" id="PS50011">
    <property type="entry name" value="PROTEIN_KINASE_DOM"/>
    <property type="match status" value="1"/>
</dbReference>
<dbReference type="EMBL" id="JAHRHJ020000006">
    <property type="protein sequence ID" value="KAH9310612.1"/>
    <property type="molecule type" value="Genomic_DNA"/>
</dbReference>
<keyword evidence="3" id="KW-0808">Transferase</keyword>
<name>A0AA38L7R8_TAXCH</name>
<dbReference type="InterPro" id="IPR001245">
    <property type="entry name" value="Ser-Thr/Tyr_kinase_cat_dom"/>
</dbReference>
<gene>
    <name evidence="12" type="ORF">KI387_025647</name>
</gene>
<feature type="non-terminal residue" evidence="12">
    <location>
        <position position="1"/>
    </location>
</feature>
<evidence type="ECO:0000256" key="4">
    <source>
        <dbReference type="ARBA" id="ARBA00022729"/>
    </source>
</evidence>
<keyword evidence="13" id="KW-1185">Reference proteome</keyword>
<evidence type="ECO:0000256" key="2">
    <source>
        <dbReference type="ARBA" id="ARBA00022527"/>
    </source>
</evidence>
<evidence type="ECO:0000256" key="9">
    <source>
        <dbReference type="ARBA" id="ARBA00023136"/>
    </source>
</evidence>
<evidence type="ECO:0000256" key="8">
    <source>
        <dbReference type="ARBA" id="ARBA00022840"/>
    </source>
</evidence>
<dbReference type="PANTHER" id="PTHR45974:SF242">
    <property type="entry name" value="LEUCINE-RICH REPEAT PROTEIN KINASE FAMILY PROTEIN"/>
    <property type="match status" value="1"/>
</dbReference>
<reference evidence="12 13" key="1">
    <citation type="journal article" date="2021" name="Nat. Plants">
        <title>The Taxus genome provides insights into paclitaxel biosynthesis.</title>
        <authorList>
            <person name="Xiong X."/>
            <person name="Gou J."/>
            <person name="Liao Q."/>
            <person name="Li Y."/>
            <person name="Zhou Q."/>
            <person name="Bi G."/>
            <person name="Li C."/>
            <person name="Du R."/>
            <person name="Wang X."/>
            <person name="Sun T."/>
            <person name="Guo L."/>
            <person name="Liang H."/>
            <person name="Lu P."/>
            <person name="Wu Y."/>
            <person name="Zhang Z."/>
            <person name="Ro D.K."/>
            <person name="Shang Y."/>
            <person name="Huang S."/>
            <person name="Yan J."/>
        </authorList>
    </citation>
    <scope>NUCLEOTIDE SEQUENCE [LARGE SCALE GENOMIC DNA]</scope>
    <source>
        <strain evidence="12">Ta-2019</strain>
    </source>
</reference>
<keyword evidence="6" id="KW-0547">Nucleotide-binding</keyword>
<protein>
    <recommendedName>
        <fullName evidence="11">Protein kinase domain-containing protein</fullName>
    </recommendedName>
</protein>
<sequence length="326" mass="35915">MAVGAAVLVLVILAIGIYALMIKKKTEKAVKNSRPFGSWGLARGEISGGAPKLKGARWFSFEELRLATNNFSTQNVIGSRGYGKVYKGMLAVDRQMVAMKRATAESMQGGAKFKTEIELLSQVHHMNLVGLIGFCFEEGEHMLVYDYMPNGSLRDSLSVSMDFLKQSYNPFCVIGQGYLDPEYYMTQQLSYKSDVYSYGVVLLEILSGKEPIERGKYLVREVRTAIERGGINALAQRRLLDTILAESPMTPSILGSFVRLALHCCEDYGTNRPKMSEVMKELEAIAEDMGDNERDEETTKFGGGVLAIHPYAGSASFDYSGSGGNI</sequence>
<accession>A0AA38L7R8</accession>
<comment type="caution">
    <text evidence="12">The sequence shown here is derived from an EMBL/GenBank/DDBJ whole genome shotgun (WGS) entry which is preliminary data.</text>
</comment>
<evidence type="ECO:0000313" key="13">
    <source>
        <dbReference type="Proteomes" id="UP000824469"/>
    </source>
</evidence>
<evidence type="ECO:0000256" key="1">
    <source>
        <dbReference type="ARBA" id="ARBA00004370"/>
    </source>
</evidence>
<evidence type="ECO:0000256" key="7">
    <source>
        <dbReference type="ARBA" id="ARBA00022777"/>
    </source>
</evidence>
<dbReference type="GO" id="GO:0004674">
    <property type="term" value="F:protein serine/threonine kinase activity"/>
    <property type="evidence" value="ECO:0007669"/>
    <property type="project" value="UniProtKB-KW"/>
</dbReference>
<comment type="subcellular location">
    <subcellularLocation>
        <location evidence="1">Membrane</location>
    </subcellularLocation>
</comment>
<keyword evidence="7" id="KW-0418">Kinase</keyword>
<evidence type="ECO:0000256" key="10">
    <source>
        <dbReference type="ARBA" id="ARBA00023180"/>
    </source>
</evidence>
<keyword evidence="8" id="KW-0067">ATP-binding</keyword>
<evidence type="ECO:0000256" key="6">
    <source>
        <dbReference type="ARBA" id="ARBA00022741"/>
    </source>
</evidence>
<dbReference type="AlphaFoldDB" id="A0AA38L7R8"/>
<dbReference type="Gene3D" id="1.10.510.10">
    <property type="entry name" value="Transferase(Phosphotransferase) domain 1"/>
    <property type="match status" value="1"/>
</dbReference>
<proteinExistence type="predicted"/>
<feature type="domain" description="Protein kinase" evidence="11">
    <location>
        <begin position="71"/>
        <end position="326"/>
    </location>
</feature>
<keyword evidence="2" id="KW-0723">Serine/threonine-protein kinase</keyword>
<dbReference type="PANTHER" id="PTHR45974">
    <property type="entry name" value="RECEPTOR-LIKE PROTEIN 55"/>
    <property type="match status" value="1"/>
</dbReference>
<dbReference type="InterPro" id="IPR011009">
    <property type="entry name" value="Kinase-like_dom_sf"/>
</dbReference>
<dbReference type="Proteomes" id="UP000824469">
    <property type="component" value="Unassembled WGS sequence"/>
</dbReference>
<keyword evidence="4" id="KW-0732">Signal</keyword>
<dbReference type="GO" id="GO:0005524">
    <property type="term" value="F:ATP binding"/>
    <property type="evidence" value="ECO:0007669"/>
    <property type="project" value="UniProtKB-KW"/>
</dbReference>
<dbReference type="OMA" id="WFLMTIS"/>
<dbReference type="SUPFAM" id="SSF56112">
    <property type="entry name" value="Protein kinase-like (PK-like)"/>
    <property type="match status" value="1"/>
</dbReference>
<evidence type="ECO:0000256" key="5">
    <source>
        <dbReference type="ARBA" id="ARBA00022737"/>
    </source>
</evidence>
<organism evidence="12 13">
    <name type="scientific">Taxus chinensis</name>
    <name type="common">Chinese yew</name>
    <name type="synonym">Taxus wallichiana var. chinensis</name>
    <dbReference type="NCBI Taxonomy" id="29808"/>
    <lineage>
        <taxon>Eukaryota</taxon>
        <taxon>Viridiplantae</taxon>
        <taxon>Streptophyta</taxon>
        <taxon>Embryophyta</taxon>
        <taxon>Tracheophyta</taxon>
        <taxon>Spermatophyta</taxon>
        <taxon>Pinopsida</taxon>
        <taxon>Pinidae</taxon>
        <taxon>Conifers II</taxon>
        <taxon>Cupressales</taxon>
        <taxon>Taxaceae</taxon>
        <taxon>Taxus</taxon>
    </lineage>
</organism>
<dbReference type="FunFam" id="3.30.200.20:FF:000039">
    <property type="entry name" value="receptor-like protein kinase FERONIA"/>
    <property type="match status" value="1"/>
</dbReference>
<evidence type="ECO:0000259" key="11">
    <source>
        <dbReference type="PROSITE" id="PS50011"/>
    </source>
</evidence>
<keyword evidence="5" id="KW-0677">Repeat</keyword>
<dbReference type="GO" id="GO:0016020">
    <property type="term" value="C:membrane"/>
    <property type="evidence" value="ECO:0007669"/>
    <property type="project" value="UniProtKB-SubCell"/>
</dbReference>